<dbReference type="Gene3D" id="2.40.160.10">
    <property type="entry name" value="Porin"/>
    <property type="match status" value="1"/>
</dbReference>
<gene>
    <name evidence="5" type="ORF">SAMN05216381_1920</name>
</gene>
<dbReference type="Proteomes" id="UP000243378">
    <property type="component" value="Unassembled WGS sequence"/>
</dbReference>
<accession>A0A1G7M4U6</accession>
<keyword evidence="2" id="KW-0813">Transport</keyword>
<evidence type="ECO:0000256" key="3">
    <source>
        <dbReference type="ARBA" id="ARBA00022729"/>
    </source>
</evidence>
<evidence type="ECO:0000256" key="4">
    <source>
        <dbReference type="SAM" id="SignalP"/>
    </source>
</evidence>
<proteinExistence type="inferred from homology"/>
<dbReference type="GO" id="GO:0016020">
    <property type="term" value="C:membrane"/>
    <property type="evidence" value="ECO:0007669"/>
    <property type="project" value="InterPro"/>
</dbReference>
<sequence>MKVQRSGLSLMALSASVLAITTAQAGQAESNGFIEDSTLDLLARNVYWHMDGHAPGAQDNREWGQGFHLNYSSGYTQGTVGFGVDLNGYMGIKLDSGRGRSGSGLLPVDSSTERAEDEFGSLGGAVKMRLSNSELKYGQLRPYNPVIAVADARLVPATATGFQLTSAEVDGLLIDAGHFTSSKDFNQAGNRDGFYAGYAGVEGGNVDYLGANWVASDALSLSAYASRYEDLWRQYYGNAIYNLPLSDEQALNFDFNIYHTRDNGKSLAGDIDVTAWSLATAYSVGAHTFTVAHQRVHGDQPFDYLTLGGGGFQDSIYLANSSQLVDFNGPGERSWRATYAMDLASYGVPGLSFYVSYIRGDNVDGNKMDATSAYAGDYADSEKHWERDVNVQYVVQSGAAKDLKFRLRQATHRISGTSDVDSDQVRFIVEYPLSVL</sequence>
<reference evidence="5 6" key="1">
    <citation type="submission" date="2016-10" db="EMBL/GenBank/DDBJ databases">
        <authorList>
            <person name="de Groot N.N."/>
        </authorList>
    </citation>
    <scope>NUCLEOTIDE SEQUENCE [LARGE SCALE GENOMIC DNA]</scope>
    <source>
        <strain evidence="5 6">LMG 25475</strain>
    </source>
</reference>
<dbReference type="InterPro" id="IPR005318">
    <property type="entry name" value="OM_porin_bac"/>
</dbReference>
<name>A0A1G7M4U6_9GAMM</name>
<evidence type="ECO:0000256" key="1">
    <source>
        <dbReference type="ARBA" id="ARBA00009075"/>
    </source>
</evidence>
<dbReference type="AlphaFoldDB" id="A0A1G7M4U6"/>
<dbReference type="RefSeq" id="WP_092367232.1">
    <property type="nucleotide sequence ID" value="NZ_FNBM01000003.1"/>
</dbReference>
<organism evidence="5 6">
    <name type="scientific">Phytopseudomonas seleniipraecipitans</name>
    <dbReference type="NCBI Taxonomy" id="640205"/>
    <lineage>
        <taxon>Bacteria</taxon>
        <taxon>Pseudomonadati</taxon>
        <taxon>Pseudomonadota</taxon>
        <taxon>Gammaproteobacteria</taxon>
        <taxon>Pseudomonadales</taxon>
        <taxon>Pseudomonadaceae</taxon>
        <taxon>Phytopseudomonas</taxon>
    </lineage>
</organism>
<feature type="signal peptide" evidence="4">
    <location>
        <begin position="1"/>
        <end position="25"/>
    </location>
</feature>
<comment type="similarity">
    <text evidence="1">Belongs to the outer membrane porin (Opr) (TC 1.B.25) family.</text>
</comment>
<evidence type="ECO:0000313" key="5">
    <source>
        <dbReference type="EMBL" id="SDF56745.1"/>
    </source>
</evidence>
<dbReference type="Pfam" id="PF03573">
    <property type="entry name" value="OprD"/>
    <property type="match status" value="1"/>
</dbReference>
<dbReference type="OrthoDB" id="6759120at2"/>
<dbReference type="GO" id="GO:0015288">
    <property type="term" value="F:porin activity"/>
    <property type="evidence" value="ECO:0007669"/>
    <property type="project" value="TreeGrafter"/>
</dbReference>
<dbReference type="STRING" id="640205.SAMN05216381_1920"/>
<keyword evidence="3 4" id="KW-0732">Signal</keyword>
<dbReference type="InterPro" id="IPR023614">
    <property type="entry name" value="Porin_dom_sf"/>
</dbReference>
<protein>
    <submittedName>
        <fullName evidence="5">Imipenem/basic amino acid-specific outer membrane pore</fullName>
    </submittedName>
</protein>
<feature type="chain" id="PRO_5017322570" evidence="4">
    <location>
        <begin position="26"/>
        <end position="436"/>
    </location>
</feature>
<evidence type="ECO:0000256" key="2">
    <source>
        <dbReference type="ARBA" id="ARBA00022448"/>
    </source>
</evidence>
<dbReference type="PANTHER" id="PTHR34596">
    <property type="entry name" value="CHITOPORIN"/>
    <property type="match status" value="1"/>
</dbReference>
<dbReference type="PANTHER" id="PTHR34596:SF2">
    <property type="entry name" value="CHITOPORIN"/>
    <property type="match status" value="1"/>
</dbReference>
<evidence type="ECO:0000313" key="6">
    <source>
        <dbReference type="Proteomes" id="UP000243378"/>
    </source>
</evidence>
<dbReference type="EMBL" id="FNBM01000003">
    <property type="protein sequence ID" value="SDF56745.1"/>
    <property type="molecule type" value="Genomic_DNA"/>
</dbReference>